<evidence type="ECO:0000256" key="3">
    <source>
        <dbReference type="ARBA" id="ARBA00022448"/>
    </source>
</evidence>
<feature type="region of interest" description="Disordered" evidence="6">
    <location>
        <begin position="671"/>
        <end position="720"/>
    </location>
</feature>
<dbReference type="GO" id="GO:0007030">
    <property type="term" value="P:Golgi organization"/>
    <property type="evidence" value="ECO:0007669"/>
    <property type="project" value="TreeGrafter"/>
</dbReference>
<sequence>MEALRKAPVAVFGNFDKERFLQEIYPLRKPALLKGIPLGTCTSKWTVDYLSTTGGSQEVKVHVASVPQMDFINKNFIYRYFRWKIHDEFGTPTHPELLISNHGEKSSGDQSYVGKARKFANSLPINDPLQTVYQLMSGRMPAAATCCGDERWGDWRPHLAMVLSNLSHGLDLDRKTITTMGDTLATKGLLDASHFCYLMAQIGFGVYTRKATKLVLIGSNHSWSFLRFASNGAIQRTEAYEYAQALGNQVCFLPNFQVFKFIYACRLAEMGLAAQAFHYCEVIARTVLRNPVYYSPVFLSQLIQISSQLRFFDPQLKERSEQELHVEPDWIKHLQQTESQLKDGAFVCRSGRATPQPFCSSTPSSEYDQVSQSDGLTTGPQEEASGVDNPLMTSFVPDAGLPGMLGVQLMPPAPPHTVLDSRPMAAPPPQMMMMDGSIPMYSPTQASPGFPGQSPNSAFKQPYDPAKGPLSMGPLGPTSGPPAEALQTVLEQQLPENIECNSINQQTSPKRHSFGESGQQDFYDHMAKMAPGRRSRSTSQSSLHMGGWLSWLRPGRKNEAHLPDDKNKSIVWDEKKQRWVNLNEPEEESKPLPPPPSFPMTAPVPALSSTTSPALGGGPPPRNRFSMKAGTKARYVDVLNPSGSRPGGVLLPPVDLFAPLAPMPIPTNLFVPLPGEGSQPSEGSPAENSQPVEETNPEGTAQAQFADDTKLGNVRRDEDTKRLQCSMILKQLRLEPQHPSNFHSNVEGADGWASTCDG</sequence>
<dbReference type="CDD" id="cd09233">
    <property type="entry name" value="ACE1-Sec16-like"/>
    <property type="match status" value="1"/>
</dbReference>
<reference evidence="8 9" key="1">
    <citation type="journal article" date="2018" name="Nat. Ecol. Evol.">
        <title>Shark genomes provide insights into elasmobranch evolution and the origin of vertebrates.</title>
        <authorList>
            <person name="Hara Y"/>
            <person name="Yamaguchi K"/>
            <person name="Onimaru K"/>
            <person name="Kadota M"/>
            <person name="Koyanagi M"/>
            <person name="Keeley SD"/>
            <person name="Tatsumi K"/>
            <person name="Tanaka K"/>
            <person name="Motone F"/>
            <person name="Kageyama Y"/>
            <person name="Nozu R"/>
            <person name="Adachi N"/>
            <person name="Nishimura O"/>
            <person name="Nakagawa R"/>
            <person name="Tanegashima C"/>
            <person name="Kiyatake I"/>
            <person name="Matsumoto R"/>
            <person name="Murakumo K"/>
            <person name="Nishida K"/>
            <person name="Terakita A"/>
            <person name="Kuratani S"/>
            <person name="Sato K"/>
            <person name="Hyodo S Kuraku.S."/>
        </authorList>
    </citation>
    <scope>NUCLEOTIDE SEQUENCE [LARGE SCALE GENOMIC DNA]</scope>
</reference>
<keyword evidence="9" id="KW-1185">Reference proteome</keyword>
<dbReference type="STRING" id="75743.A0A401NZ63"/>
<comment type="caution">
    <text evidence="8">The sequence shown here is derived from an EMBL/GenBank/DDBJ whole genome shotgun (WGS) entry which is preliminary data.</text>
</comment>
<proteinExistence type="inferred from homology"/>
<gene>
    <name evidence="8" type="ORF">scyTo_0004922</name>
</gene>
<dbReference type="PANTHER" id="PTHR13402:SF13">
    <property type="entry name" value="PROTEIN TRANSPORT PROTEIN SEC16A"/>
    <property type="match status" value="1"/>
</dbReference>
<feature type="compositionally biased region" description="Polar residues" evidence="6">
    <location>
        <begin position="678"/>
        <end position="703"/>
    </location>
</feature>
<feature type="compositionally biased region" description="Basic and acidic residues" evidence="6">
    <location>
        <begin position="707"/>
        <end position="720"/>
    </location>
</feature>
<evidence type="ECO:0000256" key="5">
    <source>
        <dbReference type="ARBA" id="ARBA00022892"/>
    </source>
</evidence>
<accession>A0A401NZ63</accession>
<feature type="region of interest" description="Disordered" evidence="6">
    <location>
        <begin position="738"/>
        <end position="758"/>
    </location>
</feature>
<dbReference type="Pfam" id="PF12931">
    <property type="entry name" value="TPR_Sec16"/>
    <property type="match status" value="1"/>
</dbReference>
<dbReference type="EMBL" id="BFAA01001485">
    <property type="protein sequence ID" value="GCB66178.1"/>
    <property type="molecule type" value="Genomic_DNA"/>
</dbReference>
<dbReference type="OrthoDB" id="8918678at2759"/>
<organism evidence="8 9">
    <name type="scientific">Scyliorhinus torazame</name>
    <name type="common">Cloudy catshark</name>
    <name type="synonym">Catulus torazame</name>
    <dbReference type="NCBI Taxonomy" id="75743"/>
    <lineage>
        <taxon>Eukaryota</taxon>
        <taxon>Metazoa</taxon>
        <taxon>Chordata</taxon>
        <taxon>Craniata</taxon>
        <taxon>Vertebrata</taxon>
        <taxon>Chondrichthyes</taxon>
        <taxon>Elasmobranchii</taxon>
        <taxon>Galeomorphii</taxon>
        <taxon>Galeoidea</taxon>
        <taxon>Carcharhiniformes</taxon>
        <taxon>Scyliorhinidae</taxon>
        <taxon>Scyliorhinus</taxon>
    </lineage>
</organism>
<evidence type="ECO:0000256" key="6">
    <source>
        <dbReference type="SAM" id="MobiDB-lite"/>
    </source>
</evidence>
<dbReference type="AlphaFoldDB" id="A0A401NZ63"/>
<dbReference type="GO" id="GO:0070971">
    <property type="term" value="C:endoplasmic reticulum exit site"/>
    <property type="evidence" value="ECO:0007669"/>
    <property type="project" value="TreeGrafter"/>
</dbReference>
<dbReference type="SUPFAM" id="SSF51197">
    <property type="entry name" value="Clavaminate synthase-like"/>
    <property type="match status" value="1"/>
</dbReference>
<feature type="region of interest" description="Disordered" evidence="6">
    <location>
        <begin position="582"/>
        <end position="626"/>
    </location>
</feature>
<evidence type="ECO:0000256" key="2">
    <source>
        <dbReference type="ARBA" id="ARBA00005927"/>
    </source>
</evidence>
<keyword evidence="3" id="KW-0813">Transport</keyword>
<dbReference type="OMA" id="GNPQIPM"/>
<evidence type="ECO:0000259" key="7">
    <source>
        <dbReference type="Pfam" id="PF12931"/>
    </source>
</evidence>
<comment type="similarity">
    <text evidence="2">Belongs to the SEC16 family.</text>
</comment>
<comment type="subcellular location">
    <subcellularLocation>
        <location evidence="1">Endoplasmic reticulum</location>
    </subcellularLocation>
</comment>
<dbReference type="Gene3D" id="2.60.120.650">
    <property type="entry name" value="Cupin"/>
    <property type="match status" value="1"/>
</dbReference>
<dbReference type="GO" id="GO:0016192">
    <property type="term" value="P:vesicle-mediated transport"/>
    <property type="evidence" value="ECO:0007669"/>
    <property type="project" value="UniProtKB-KW"/>
</dbReference>
<dbReference type="Proteomes" id="UP000288216">
    <property type="component" value="Unassembled WGS sequence"/>
</dbReference>
<evidence type="ECO:0000256" key="1">
    <source>
        <dbReference type="ARBA" id="ARBA00004240"/>
    </source>
</evidence>
<evidence type="ECO:0000313" key="9">
    <source>
        <dbReference type="Proteomes" id="UP000288216"/>
    </source>
</evidence>
<evidence type="ECO:0000313" key="8">
    <source>
        <dbReference type="EMBL" id="GCB66178.1"/>
    </source>
</evidence>
<feature type="compositionally biased region" description="Polar residues" evidence="6">
    <location>
        <begin position="357"/>
        <end position="380"/>
    </location>
</feature>
<dbReference type="PANTHER" id="PTHR13402">
    <property type="entry name" value="RGPR-RELATED"/>
    <property type="match status" value="1"/>
</dbReference>
<dbReference type="GO" id="GO:0012507">
    <property type="term" value="C:ER to Golgi transport vesicle membrane"/>
    <property type="evidence" value="ECO:0007669"/>
    <property type="project" value="TreeGrafter"/>
</dbReference>
<feature type="region of interest" description="Disordered" evidence="6">
    <location>
        <begin position="356"/>
        <end position="468"/>
    </location>
</feature>
<keyword evidence="4" id="KW-0256">Endoplasmic reticulum</keyword>
<keyword evidence="5" id="KW-0931">ER-Golgi transport</keyword>
<evidence type="ECO:0000256" key="4">
    <source>
        <dbReference type="ARBA" id="ARBA00022824"/>
    </source>
</evidence>
<protein>
    <recommendedName>
        <fullName evidence="7">Sec16 Sec23-binding domain-containing protein</fullName>
    </recommendedName>
</protein>
<feature type="domain" description="Sec16 Sec23-binding" evidence="7">
    <location>
        <begin position="127"/>
        <end position="310"/>
    </location>
</feature>
<name>A0A401NZ63_SCYTO</name>
<dbReference type="GO" id="GO:0070973">
    <property type="term" value="P:protein localization to endoplasmic reticulum exit site"/>
    <property type="evidence" value="ECO:0007669"/>
    <property type="project" value="TreeGrafter"/>
</dbReference>
<feature type="compositionally biased region" description="Polar residues" evidence="6">
    <location>
        <begin position="442"/>
        <end position="459"/>
    </location>
</feature>
<dbReference type="InterPro" id="IPR024298">
    <property type="entry name" value="Sec16_Sec23-bd"/>
</dbReference>